<evidence type="ECO:0000313" key="4">
    <source>
        <dbReference type="Proteomes" id="UP001221838"/>
    </source>
</evidence>
<evidence type="ECO:0000313" key="3">
    <source>
        <dbReference type="EMBL" id="MDC0708351.1"/>
    </source>
</evidence>
<evidence type="ECO:0000256" key="2">
    <source>
        <dbReference type="SAM" id="SignalP"/>
    </source>
</evidence>
<feature type="compositionally biased region" description="Pro residues" evidence="1">
    <location>
        <begin position="77"/>
        <end position="87"/>
    </location>
</feature>
<name>A0ABT5D452_9BACT</name>
<sequence>MSRSTLLAVWLSLTALMAPALASARSVYLNGVRIDGVTQQKFEKATVRIDEKGDVYIDAPGYAARVVTPPSATAPAPTSPVPPPAAGTPPVAAAPAAAAPVAEALPRLTQRYFLVTAQGVPGMAEYDIDVYINSKWIRKLRGSEDQVIQDVTRNLQPGKNTILLTAHKTSAGERKSYSPQHYFKVIIGEGNVGGDNVMIDNPIIQFQRTAADTQDVSEEFTLTTR</sequence>
<feature type="signal peptide" evidence="2">
    <location>
        <begin position="1"/>
        <end position="22"/>
    </location>
</feature>
<evidence type="ECO:0000256" key="1">
    <source>
        <dbReference type="SAM" id="MobiDB-lite"/>
    </source>
</evidence>
<dbReference type="EMBL" id="JAQNDM010000002">
    <property type="protein sequence ID" value="MDC0708351.1"/>
    <property type="molecule type" value="Genomic_DNA"/>
</dbReference>
<feature type="region of interest" description="Disordered" evidence="1">
    <location>
        <begin position="68"/>
        <end position="91"/>
    </location>
</feature>
<keyword evidence="4" id="KW-1185">Reference proteome</keyword>
<feature type="chain" id="PRO_5045447529" description="PEGA domain-containing protein" evidence="2">
    <location>
        <begin position="23"/>
        <end position="225"/>
    </location>
</feature>
<accession>A0ABT5D452</accession>
<dbReference type="Proteomes" id="UP001221838">
    <property type="component" value="Unassembled WGS sequence"/>
</dbReference>
<keyword evidence="2" id="KW-0732">Signal</keyword>
<protein>
    <recommendedName>
        <fullName evidence="5">PEGA domain-containing protein</fullName>
    </recommendedName>
</protein>
<organism evidence="3 4">
    <name type="scientific">Stigmatella ashevillensis</name>
    <dbReference type="NCBI Taxonomy" id="2995309"/>
    <lineage>
        <taxon>Bacteria</taxon>
        <taxon>Pseudomonadati</taxon>
        <taxon>Myxococcota</taxon>
        <taxon>Myxococcia</taxon>
        <taxon>Myxococcales</taxon>
        <taxon>Cystobacterineae</taxon>
        <taxon>Archangiaceae</taxon>
        <taxon>Stigmatella</taxon>
    </lineage>
</organism>
<reference evidence="3 4" key="1">
    <citation type="submission" date="2022-11" db="EMBL/GenBank/DDBJ databases">
        <title>Minimal conservation of predation-associated metabolite biosynthetic gene clusters underscores biosynthetic potential of Myxococcota including descriptions for ten novel species: Archangium lansinium sp. nov., Myxococcus landrumus sp. nov., Nannocystis bai.</title>
        <authorList>
            <person name="Ahearne A."/>
            <person name="Stevens C."/>
            <person name="Dowd S."/>
        </authorList>
    </citation>
    <scope>NUCLEOTIDE SEQUENCE [LARGE SCALE GENOMIC DNA]</scope>
    <source>
        <strain evidence="3 4">NCWAL01</strain>
    </source>
</reference>
<proteinExistence type="predicted"/>
<dbReference type="RefSeq" id="WP_272136110.1">
    <property type="nucleotide sequence ID" value="NZ_JAQNDM010000002.1"/>
</dbReference>
<comment type="caution">
    <text evidence="3">The sequence shown here is derived from an EMBL/GenBank/DDBJ whole genome shotgun (WGS) entry which is preliminary data.</text>
</comment>
<evidence type="ECO:0008006" key="5">
    <source>
        <dbReference type="Google" id="ProtNLM"/>
    </source>
</evidence>
<gene>
    <name evidence="3" type="ORF">POL68_07695</name>
</gene>